<keyword evidence="1" id="KW-1133">Transmembrane helix</keyword>
<dbReference type="EMBL" id="CAEZYH010000146">
    <property type="protein sequence ID" value="CAB4734679.1"/>
    <property type="molecule type" value="Genomic_DNA"/>
</dbReference>
<accession>A0A6J6XEN3</accession>
<evidence type="ECO:0000313" key="7">
    <source>
        <dbReference type="EMBL" id="CAB5031374.1"/>
    </source>
</evidence>
<gene>
    <name evidence="2" type="ORF">UFOPK2658_01911</name>
    <name evidence="3" type="ORF">UFOPK2880_00216</name>
    <name evidence="4" type="ORF">UFOPK3004_00243</name>
    <name evidence="5" type="ORF">UFOPK3304_01724</name>
    <name evidence="6" type="ORF">UFOPK3494_01699</name>
    <name evidence="7" type="ORF">UFOPK4134_01021</name>
</gene>
<protein>
    <submittedName>
        <fullName evidence="4">Unannotated protein</fullName>
    </submittedName>
</protein>
<evidence type="ECO:0000313" key="5">
    <source>
        <dbReference type="EMBL" id="CAB4881870.1"/>
    </source>
</evidence>
<dbReference type="EMBL" id="CAFBLJ010000136">
    <property type="protein sequence ID" value="CAB4881870.1"/>
    <property type="molecule type" value="Genomic_DNA"/>
</dbReference>
<keyword evidence="1" id="KW-0812">Transmembrane</keyword>
<evidence type="ECO:0000313" key="6">
    <source>
        <dbReference type="EMBL" id="CAB4913889.1"/>
    </source>
</evidence>
<reference evidence="4" key="1">
    <citation type="submission" date="2020-05" db="EMBL/GenBank/DDBJ databases">
        <authorList>
            <person name="Chiriac C."/>
            <person name="Salcher M."/>
            <person name="Ghai R."/>
            <person name="Kavagutti S V."/>
        </authorList>
    </citation>
    <scope>NUCLEOTIDE SEQUENCE</scope>
</reference>
<dbReference type="EMBL" id="CAFBMF010000165">
    <property type="protein sequence ID" value="CAB4913889.1"/>
    <property type="molecule type" value="Genomic_DNA"/>
</dbReference>
<evidence type="ECO:0000313" key="4">
    <source>
        <dbReference type="EMBL" id="CAB4794253.1"/>
    </source>
</evidence>
<sequence>MTFMLAANIWHWWIGVVLTIVGILTVAGVGAGYVKQVSASRFPGKRQRRGHDEG</sequence>
<dbReference type="AlphaFoldDB" id="A0A6J6XEN3"/>
<dbReference type="EMBL" id="CAFBPS010000072">
    <property type="protein sequence ID" value="CAB5031374.1"/>
    <property type="molecule type" value="Genomic_DNA"/>
</dbReference>
<evidence type="ECO:0000313" key="2">
    <source>
        <dbReference type="EMBL" id="CAB4734679.1"/>
    </source>
</evidence>
<proteinExistence type="predicted"/>
<name>A0A6J6XEN3_9ZZZZ</name>
<evidence type="ECO:0000256" key="1">
    <source>
        <dbReference type="SAM" id="Phobius"/>
    </source>
</evidence>
<feature type="transmembrane region" description="Helical" evidence="1">
    <location>
        <begin position="12"/>
        <end position="34"/>
    </location>
</feature>
<organism evidence="4">
    <name type="scientific">freshwater metagenome</name>
    <dbReference type="NCBI Taxonomy" id="449393"/>
    <lineage>
        <taxon>unclassified sequences</taxon>
        <taxon>metagenomes</taxon>
        <taxon>ecological metagenomes</taxon>
    </lineage>
</organism>
<dbReference type="EMBL" id="CAEZZP010000006">
    <property type="protein sequence ID" value="CAB4762636.1"/>
    <property type="molecule type" value="Genomic_DNA"/>
</dbReference>
<evidence type="ECO:0000313" key="3">
    <source>
        <dbReference type="EMBL" id="CAB4762636.1"/>
    </source>
</evidence>
<dbReference type="EMBL" id="CAFAAL010000010">
    <property type="protein sequence ID" value="CAB4794253.1"/>
    <property type="molecule type" value="Genomic_DNA"/>
</dbReference>
<keyword evidence="1" id="KW-0472">Membrane</keyword>